<dbReference type="Proteomes" id="UP001527882">
    <property type="component" value="Unassembled WGS sequence"/>
</dbReference>
<keyword evidence="3" id="KW-1185">Reference proteome</keyword>
<dbReference type="SUPFAM" id="SSF53335">
    <property type="entry name" value="S-adenosyl-L-methionine-dependent methyltransferases"/>
    <property type="match status" value="1"/>
</dbReference>
<dbReference type="InterPro" id="IPR022641">
    <property type="entry name" value="CheR_N"/>
</dbReference>
<evidence type="ECO:0000313" key="2">
    <source>
        <dbReference type="EMBL" id="MCZ8516208.1"/>
    </source>
</evidence>
<feature type="domain" description="CheR-type methyltransferase" evidence="1">
    <location>
        <begin position="58"/>
        <end position="309"/>
    </location>
</feature>
<dbReference type="InterPro" id="IPR000780">
    <property type="entry name" value="CheR_MeTrfase"/>
</dbReference>
<reference evidence="2 3" key="1">
    <citation type="submission" date="2022-12" db="EMBL/GenBank/DDBJ databases">
        <title>Draft genome sequence of Paenibacillus sp. dW9.</title>
        <authorList>
            <person name="Choi E.-W."/>
            <person name="Kim D.-U."/>
        </authorList>
    </citation>
    <scope>NUCLEOTIDE SEQUENCE [LARGE SCALE GENOMIC DNA]</scope>
    <source>
        <strain evidence="3">dW9</strain>
    </source>
</reference>
<dbReference type="PROSITE" id="PS50123">
    <property type="entry name" value="CHER"/>
    <property type="match status" value="1"/>
</dbReference>
<accession>A0ABT4QHC5</accession>
<dbReference type="Pfam" id="PF01739">
    <property type="entry name" value="CheR"/>
    <property type="match status" value="1"/>
</dbReference>
<dbReference type="InterPro" id="IPR022642">
    <property type="entry name" value="CheR_C"/>
</dbReference>
<dbReference type="EMBL" id="JAQAGZ010000022">
    <property type="protein sequence ID" value="MCZ8516208.1"/>
    <property type="molecule type" value="Genomic_DNA"/>
</dbReference>
<evidence type="ECO:0000259" key="1">
    <source>
        <dbReference type="PROSITE" id="PS50123"/>
    </source>
</evidence>
<evidence type="ECO:0000313" key="3">
    <source>
        <dbReference type="Proteomes" id="UP001527882"/>
    </source>
</evidence>
<organism evidence="2 3">
    <name type="scientific">Paenibacillus gyeongsangnamensis</name>
    <dbReference type="NCBI Taxonomy" id="3388067"/>
    <lineage>
        <taxon>Bacteria</taxon>
        <taxon>Bacillati</taxon>
        <taxon>Bacillota</taxon>
        <taxon>Bacilli</taxon>
        <taxon>Bacillales</taxon>
        <taxon>Paenibacillaceae</taxon>
        <taxon>Paenibacillus</taxon>
    </lineage>
</organism>
<dbReference type="PANTHER" id="PTHR24422:SF8">
    <property type="entry name" value="CHEMOTAXIS PROTEIN"/>
    <property type="match status" value="1"/>
</dbReference>
<sequence length="309" mass="35998">MQINGGPLVGKEKEAMNALRGIHSVYTNPWLPGATGEQEERERVEILLLLEGLFRLYGYDFRNYAYPFLRRRIWHRVYAERLSTISGLQERVIHDRSCMERLLGDLVIHVTEMFRDPTFFAAFREQVIPILREQPSLRIWHAGCATGEEVYSTAILLDEEGLYDRARIYATDISEDVLHIAERASYPLNKMQEYTKNYMRAGGKDAFSHYYSASKETAEFHPFLKEKIVFAQHNLVTDRSFNEFHVIFCRNVLIYFNSHLHNQVHRLIYDSLSASGILVLGHKESMAFSAHADDYEALDPQEKIFRKVK</sequence>
<dbReference type="RefSeq" id="WP_269884742.1">
    <property type="nucleotide sequence ID" value="NZ_JAQAGZ010000022.1"/>
</dbReference>
<dbReference type="SUPFAM" id="SSF47757">
    <property type="entry name" value="Chemotaxis receptor methyltransferase CheR, N-terminal domain"/>
    <property type="match status" value="1"/>
</dbReference>
<dbReference type="PANTHER" id="PTHR24422">
    <property type="entry name" value="CHEMOTAXIS PROTEIN METHYLTRANSFERASE"/>
    <property type="match status" value="1"/>
</dbReference>
<dbReference type="Pfam" id="PF03705">
    <property type="entry name" value="CheR_N"/>
    <property type="match status" value="1"/>
</dbReference>
<dbReference type="SMART" id="SM00138">
    <property type="entry name" value="MeTrc"/>
    <property type="match status" value="1"/>
</dbReference>
<comment type="caution">
    <text evidence="2">The sequence shown here is derived from an EMBL/GenBank/DDBJ whole genome shotgun (WGS) entry which is preliminary data.</text>
</comment>
<dbReference type="Gene3D" id="3.40.50.150">
    <property type="entry name" value="Vaccinia Virus protein VP39"/>
    <property type="match status" value="1"/>
</dbReference>
<dbReference type="InterPro" id="IPR029063">
    <property type="entry name" value="SAM-dependent_MTases_sf"/>
</dbReference>
<dbReference type="InterPro" id="IPR050903">
    <property type="entry name" value="Bact_Chemotaxis_MeTrfase"/>
</dbReference>
<gene>
    <name evidence="2" type="ORF">O9H85_28205</name>
</gene>
<dbReference type="PRINTS" id="PR00996">
    <property type="entry name" value="CHERMTFRASE"/>
</dbReference>
<name>A0ABT4QHC5_9BACL</name>
<proteinExistence type="predicted"/>
<protein>
    <submittedName>
        <fullName evidence="2">Protein-glutamate O-methyltransferase CheR</fullName>
    </submittedName>
</protein>